<evidence type="ECO:0000313" key="8">
    <source>
        <dbReference type="EMBL" id="QIM10546.1"/>
    </source>
</evidence>
<keyword evidence="3" id="KW-0479">Metal-binding</keyword>
<dbReference type="Gene3D" id="3.30.470.20">
    <property type="entry name" value="ATP-grasp fold, B domain"/>
    <property type="match status" value="1"/>
</dbReference>
<dbReference type="InterPro" id="IPR013650">
    <property type="entry name" value="ATP-grasp_succ-CoA_synth-type"/>
</dbReference>
<dbReference type="PANTHER" id="PTHR11815:SF10">
    <property type="entry name" value="SUCCINATE--COA LIGASE [GDP-FORMING] SUBUNIT BETA, MITOCHONDRIAL"/>
    <property type="match status" value="1"/>
</dbReference>
<evidence type="ECO:0000256" key="1">
    <source>
        <dbReference type="ARBA" id="ARBA00022532"/>
    </source>
</evidence>
<dbReference type="GO" id="GO:0005524">
    <property type="term" value="F:ATP binding"/>
    <property type="evidence" value="ECO:0007669"/>
    <property type="project" value="InterPro"/>
</dbReference>
<evidence type="ECO:0000256" key="3">
    <source>
        <dbReference type="ARBA" id="ARBA00022723"/>
    </source>
</evidence>
<keyword evidence="2 8" id="KW-0436">Ligase</keyword>
<feature type="domain" description="ATP-grasp fold succinyl-CoA synthetase-type" evidence="7">
    <location>
        <begin position="3"/>
        <end position="210"/>
    </location>
</feature>
<gene>
    <name evidence="8" type="primary">sucC</name>
    <name evidence="8" type="ORF">PlAlph_4380</name>
</gene>
<dbReference type="GO" id="GO:0046872">
    <property type="term" value="F:metal ion binding"/>
    <property type="evidence" value="ECO:0007669"/>
    <property type="project" value="UniProtKB-KW"/>
</dbReference>
<evidence type="ECO:0000256" key="5">
    <source>
        <dbReference type="ARBA" id="ARBA00022842"/>
    </source>
</evidence>
<dbReference type="GO" id="GO:0006104">
    <property type="term" value="P:succinyl-CoA metabolic process"/>
    <property type="evidence" value="ECO:0007669"/>
    <property type="project" value="TreeGrafter"/>
</dbReference>
<name>A0A6G8F2T0_9PROT</name>
<evidence type="ECO:0000259" key="6">
    <source>
        <dbReference type="Pfam" id="PF00549"/>
    </source>
</evidence>
<dbReference type="SUPFAM" id="SSF56059">
    <property type="entry name" value="Glutathione synthetase ATP-binding domain-like"/>
    <property type="match status" value="1"/>
</dbReference>
<sequence length="399" mass="43193">MDIHEYQAKQILSANGIKIPKGSIAYTPQEAKNAARRISVRGPWVLKAQIHSGARNSGRFAESKDGTAGGIRIVENLKDVYSNAEEMLGSTLITSQTGAKGRPVSRIYVEAYNKVGHTFYLGMAIDRTLPAVTLLAANTRDDDIVDIVADSPDKILRVPLDLNGPTRAQTGQVACFLKLQSKSADSFHNFIRGMFKTFVGSDALMVEINPAGILKNGEIIALDAKISLDDSALYRHSENMRFKDDYEIETRKLKASRYGFVYHEYEGNIGCIVNGDGLALAMMGLMDGGDNSVACTLNVKGSVDRDKIAAGIKIIATNPRVEGIVINILGGFLRCDLIADGIIDAAAEVGMNIPLVVRFEGTNRDEACNILEQAKLPLIMAESTEEAVSKVVKAVEEGE</sequence>
<protein>
    <submittedName>
        <fullName evidence="8">Succinate--CoA ligase [ADP-forming] subunit beta</fullName>
        <ecNumber evidence="8">6.2.1.5</ecNumber>
    </submittedName>
</protein>
<dbReference type="EMBL" id="MN990731">
    <property type="protein sequence ID" value="QIM10546.1"/>
    <property type="molecule type" value="Genomic_DNA"/>
</dbReference>
<keyword evidence="4" id="KW-0547">Nucleotide-binding</keyword>
<dbReference type="Gene3D" id="3.30.1490.20">
    <property type="entry name" value="ATP-grasp fold, A domain"/>
    <property type="match status" value="1"/>
</dbReference>
<organism evidence="8">
    <name type="scientific">uncultured Alphaproteobacteria bacterium</name>
    <dbReference type="NCBI Taxonomy" id="91750"/>
    <lineage>
        <taxon>Bacteria</taxon>
        <taxon>Pseudomonadati</taxon>
        <taxon>Pseudomonadota</taxon>
        <taxon>Alphaproteobacteria</taxon>
        <taxon>environmental samples</taxon>
    </lineage>
</organism>
<dbReference type="PIRSF" id="PIRSF001554">
    <property type="entry name" value="SucCS_beta"/>
    <property type="match status" value="1"/>
</dbReference>
<dbReference type="GO" id="GO:0005829">
    <property type="term" value="C:cytosol"/>
    <property type="evidence" value="ECO:0007669"/>
    <property type="project" value="TreeGrafter"/>
</dbReference>
<dbReference type="GO" id="GO:0006099">
    <property type="term" value="P:tricarboxylic acid cycle"/>
    <property type="evidence" value="ECO:0007669"/>
    <property type="project" value="UniProtKB-KW"/>
</dbReference>
<dbReference type="AlphaFoldDB" id="A0A6G8F2T0"/>
<dbReference type="InterPro" id="IPR016102">
    <property type="entry name" value="Succinyl-CoA_synth-like"/>
</dbReference>
<dbReference type="InterPro" id="IPR005811">
    <property type="entry name" value="SUCC_ACL_C"/>
</dbReference>
<dbReference type="Pfam" id="PF08442">
    <property type="entry name" value="ATP-grasp_2"/>
    <property type="match status" value="1"/>
</dbReference>
<dbReference type="EC" id="6.2.1.5" evidence="8"/>
<dbReference type="Pfam" id="PF00549">
    <property type="entry name" value="Ligase_CoA"/>
    <property type="match status" value="1"/>
</dbReference>
<proteinExistence type="predicted"/>
<dbReference type="PANTHER" id="PTHR11815">
    <property type="entry name" value="SUCCINYL-COA SYNTHETASE BETA CHAIN"/>
    <property type="match status" value="1"/>
</dbReference>
<reference evidence="8" key="1">
    <citation type="journal article" date="2020" name="J. ISSAAS">
        <title>Lactobacilli and other gastrointestinal microbiota of Peromyscus leucopus, reservoir host for agents of Lyme disease and other zoonoses in North America.</title>
        <authorList>
            <person name="Milovic A."/>
            <person name="Bassam K."/>
            <person name="Shao H."/>
            <person name="Chatzistamou I."/>
            <person name="Tufts D.M."/>
            <person name="Diuk-Wasser M."/>
            <person name="Barbour A.G."/>
        </authorList>
    </citation>
    <scope>NUCLEOTIDE SEQUENCE</scope>
    <source>
        <strain evidence="8">LL90</strain>
    </source>
</reference>
<accession>A0A6G8F2T0</accession>
<dbReference type="InterPro" id="IPR013815">
    <property type="entry name" value="ATP_grasp_subdomain_1"/>
</dbReference>
<dbReference type="GO" id="GO:0004775">
    <property type="term" value="F:succinate-CoA ligase (ADP-forming) activity"/>
    <property type="evidence" value="ECO:0007669"/>
    <property type="project" value="UniProtKB-EC"/>
</dbReference>
<dbReference type="Gene3D" id="3.40.50.261">
    <property type="entry name" value="Succinyl-CoA synthetase domains"/>
    <property type="match status" value="1"/>
</dbReference>
<evidence type="ECO:0000259" key="7">
    <source>
        <dbReference type="Pfam" id="PF08442"/>
    </source>
</evidence>
<keyword evidence="1" id="KW-0816">Tricarboxylic acid cycle</keyword>
<evidence type="ECO:0000256" key="4">
    <source>
        <dbReference type="ARBA" id="ARBA00022741"/>
    </source>
</evidence>
<dbReference type="GO" id="GO:0042709">
    <property type="term" value="C:succinate-CoA ligase complex"/>
    <property type="evidence" value="ECO:0007669"/>
    <property type="project" value="TreeGrafter"/>
</dbReference>
<dbReference type="SUPFAM" id="SSF52210">
    <property type="entry name" value="Succinyl-CoA synthetase domains"/>
    <property type="match status" value="1"/>
</dbReference>
<feature type="domain" description="ATP-citrate synthase/succinyl-CoA ligase C-terminal" evidence="6">
    <location>
        <begin position="272"/>
        <end position="392"/>
    </location>
</feature>
<keyword evidence="5" id="KW-0460">Magnesium</keyword>
<evidence type="ECO:0000256" key="2">
    <source>
        <dbReference type="ARBA" id="ARBA00022598"/>
    </source>
</evidence>
<dbReference type="InterPro" id="IPR005809">
    <property type="entry name" value="Succ_CoA_ligase-like_bsu"/>
</dbReference>